<feature type="compositionally biased region" description="Polar residues" evidence="1">
    <location>
        <begin position="550"/>
        <end position="560"/>
    </location>
</feature>
<feature type="compositionally biased region" description="Polar residues" evidence="1">
    <location>
        <begin position="139"/>
        <end position="152"/>
    </location>
</feature>
<dbReference type="PANTHER" id="PTHR45181:SF4">
    <property type="entry name" value="HEAT SHOCK PROTEIN DNAJ WITH TETRATRICOPEPTIDE REPEAT-CONTAINING PROTEIN"/>
    <property type="match status" value="1"/>
</dbReference>
<dbReference type="PROSITE" id="PS00636">
    <property type="entry name" value="DNAJ_1"/>
    <property type="match status" value="1"/>
</dbReference>
<evidence type="ECO:0000313" key="4">
    <source>
        <dbReference type="RefSeq" id="XP_022153888.1"/>
    </source>
</evidence>
<dbReference type="Proteomes" id="UP000504603">
    <property type="component" value="Unplaced"/>
</dbReference>
<feature type="region of interest" description="Disordered" evidence="1">
    <location>
        <begin position="54"/>
        <end position="84"/>
    </location>
</feature>
<protein>
    <submittedName>
        <fullName evidence="4">Uncharacterized protein LOC111021299</fullName>
    </submittedName>
</protein>
<keyword evidence="3" id="KW-1185">Reference proteome</keyword>
<dbReference type="RefSeq" id="XP_022153888.1">
    <property type="nucleotide sequence ID" value="XM_022298196.1"/>
</dbReference>
<feature type="region of interest" description="Disordered" evidence="1">
    <location>
        <begin position="1"/>
        <end position="32"/>
    </location>
</feature>
<dbReference type="SMART" id="SM00271">
    <property type="entry name" value="DnaJ"/>
    <property type="match status" value="1"/>
</dbReference>
<feature type="region of interest" description="Disordered" evidence="1">
    <location>
        <begin position="530"/>
        <end position="565"/>
    </location>
</feature>
<dbReference type="InterPro" id="IPR019734">
    <property type="entry name" value="TPR_rpt"/>
</dbReference>
<dbReference type="GeneID" id="111021299"/>
<dbReference type="Gene3D" id="1.25.40.10">
    <property type="entry name" value="Tetratricopeptide repeat domain"/>
    <property type="match status" value="2"/>
</dbReference>
<feature type="region of interest" description="Disordered" evidence="1">
    <location>
        <begin position="1373"/>
        <end position="1419"/>
    </location>
</feature>
<feature type="compositionally biased region" description="Low complexity" evidence="1">
    <location>
        <begin position="1379"/>
        <end position="1391"/>
    </location>
</feature>
<feature type="compositionally biased region" description="Basic residues" evidence="1">
    <location>
        <begin position="590"/>
        <end position="601"/>
    </location>
</feature>
<name>A0A6J1DIR7_MOMCH</name>
<dbReference type="SUPFAM" id="SSF48452">
    <property type="entry name" value="TPR-like"/>
    <property type="match status" value="2"/>
</dbReference>
<dbReference type="Pfam" id="PF00226">
    <property type="entry name" value="DnaJ"/>
    <property type="match status" value="1"/>
</dbReference>
<feature type="compositionally biased region" description="Basic and acidic residues" evidence="1">
    <location>
        <begin position="607"/>
        <end position="617"/>
    </location>
</feature>
<dbReference type="SMART" id="SM00028">
    <property type="entry name" value="TPR"/>
    <property type="match status" value="7"/>
</dbReference>
<dbReference type="Gene3D" id="1.10.287.110">
    <property type="entry name" value="DnaJ domain"/>
    <property type="match status" value="1"/>
</dbReference>
<dbReference type="InterPro" id="IPR011990">
    <property type="entry name" value="TPR-like_helical_dom_sf"/>
</dbReference>
<dbReference type="PROSITE" id="PS50076">
    <property type="entry name" value="DNAJ_2"/>
    <property type="match status" value="1"/>
</dbReference>
<gene>
    <name evidence="4" type="primary">LOC111021299</name>
</gene>
<evidence type="ECO:0000259" key="2">
    <source>
        <dbReference type="PROSITE" id="PS50076"/>
    </source>
</evidence>
<sequence>MSPAAVELRSSVISPPSECPSAAPQNPELKPQRFDSSFSFPAFCPGDIQGGQQGVSSFSCSDPSGPGLKSASNSHPVARSRPRLAKVRKRVAAQHARSKVGPCEVSSSLGNSGCSNDGFVFSGDASKSDGSFVFGANRNGDSNSGERVSTNNVRKESDSGKLENEVFVFGSKLSHRASSSGNECEQSYANCENLVADDGVKTKASWKRENLINVEKLHSGGGRLKMDSVTTDATNNSNEESVPVANTIDLSSTVNAKEGELGKSVGKAGRPVFDFGVKMKAESIAEFQKAEASNVNFSCEEGRTLKEHLGRDAFVFGSSSLNEVMEGRGLNERNLNSIDVRDSASSNVTAGNLESDTNMNRGSTESNNISESVSRPKTIFTLPDEMKNLNINDSGNMNGYEKPECSNTTFTETFSSFKGFEKPSDFSNGCLGKTNFHCSEGLAGFINSTFEDDPESSGKNKPEFQSGFEFSSHFMGGCSSSEPFSFLSGCSVSCDGCQFPQPCVNDTMQPKKATTTSSFSSASFQCQSNDNPYGVPMAKGGKNDKDGPLDTSNNLSSSTEFRIPQWDPSSFKENLFSDLNRNSASSIKNKLNKTKKKKTRGNLRQTNRQDKVSKDDESSQINLDSPGSCTPMDFSPYQETISVDKYSRDMPGESSHLVNNSAPWTPNSTACTNENDEVLLTGRKVTDEYNGTWKCSEPNEESIGHRGDGIYVHSFEGFDSRNETVRSNPITEQSCMSGFAKGASIEPIVTLNLTSDTLESNCGKPSGLEDTWDKSFTFAASSAIQTNLSATKSRHRKKNRKKSDHSVFVISPSPDMKFGSSFEFSSFAGSSLHSEAASNLEAEEKFKPGPSFSTAIQETCEKWRLRGNQAYKNGNLSKAEDLYTQGIDSVPPNEGSASCLNSLMLCYSNRAATRMSLGKIREALGDCEVASKLDPNFIKVLVRAANCHLLLGEIENALQYFKKCLESRDGICLDRRMIIEAADGLQKAQKVAECARLSSELIEQKTDNAALSALDLIAEAVSISLYSEKLLEMKAEALFMLQRYEDAIKLCEQSLCFAEKNCIAESDIVKTDASGFQSHSFVRLWRWCLITKALFYLGKFEAALDTVGKLEQEKFNEQKSRIKSLESSYTLANTMRELLRCKSAGNEAFRSGKYTEAVEHYTVALSINVQSRSFTAICLCNRAAAYQALGQIADAIADCNLAIALDGNYSKAFSRRANLHETIRDYVQAASDLQKFIFIVQNQSNDKVERSSTPSRSAGSVELKKARRNLPLMEEAAKREISLDFYPILGVKVTDTASDIKKAYRKAALRHHPDKAGLFLARNDSSHDGRLWKEISQDVYRDSDRLFKLIGEAYAVLSDPSKRSDYDLEEEVRKAAKQSNRGNNCRRSSNSHGSPFERSANGQNHRDNWKSWGSSQSRW</sequence>
<dbReference type="CDD" id="cd06257">
    <property type="entry name" value="DnaJ"/>
    <property type="match status" value="1"/>
</dbReference>
<feature type="region of interest" description="Disordered" evidence="1">
    <location>
        <begin position="348"/>
        <end position="374"/>
    </location>
</feature>
<dbReference type="InterPro" id="IPR001623">
    <property type="entry name" value="DnaJ_domain"/>
</dbReference>
<evidence type="ECO:0000256" key="1">
    <source>
        <dbReference type="SAM" id="MobiDB-lite"/>
    </source>
</evidence>
<dbReference type="Pfam" id="PF13181">
    <property type="entry name" value="TPR_8"/>
    <property type="match status" value="1"/>
</dbReference>
<organism evidence="3 4">
    <name type="scientific">Momordica charantia</name>
    <name type="common">Bitter gourd</name>
    <name type="synonym">Balsam pear</name>
    <dbReference type="NCBI Taxonomy" id="3673"/>
    <lineage>
        <taxon>Eukaryota</taxon>
        <taxon>Viridiplantae</taxon>
        <taxon>Streptophyta</taxon>
        <taxon>Embryophyta</taxon>
        <taxon>Tracheophyta</taxon>
        <taxon>Spermatophyta</taxon>
        <taxon>Magnoliopsida</taxon>
        <taxon>eudicotyledons</taxon>
        <taxon>Gunneridae</taxon>
        <taxon>Pentapetalae</taxon>
        <taxon>rosids</taxon>
        <taxon>fabids</taxon>
        <taxon>Cucurbitales</taxon>
        <taxon>Cucurbitaceae</taxon>
        <taxon>Momordiceae</taxon>
        <taxon>Momordica</taxon>
    </lineage>
</organism>
<dbReference type="InterPro" id="IPR036869">
    <property type="entry name" value="J_dom_sf"/>
</dbReference>
<proteinExistence type="predicted"/>
<reference evidence="4" key="1">
    <citation type="submission" date="2025-08" db="UniProtKB">
        <authorList>
            <consortium name="RefSeq"/>
        </authorList>
    </citation>
    <scope>IDENTIFICATION</scope>
</reference>
<feature type="region of interest" description="Disordered" evidence="1">
    <location>
        <begin position="586"/>
        <end position="634"/>
    </location>
</feature>
<feature type="domain" description="J" evidence="2">
    <location>
        <begin position="1284"/>
        <end position="1370"/>
    </location>
</feature>
<dbReference type="InterPro" id="IPR018253">
    <property type="entry name" value="DnaJ_domain_CS"/>
</dbReference>
<accession>A0A6J1DIR7</accession>
<dbReference type="PANTHER" id="PTHR45181">
    <property type="entry name" value="HEAT SHOCK PROTEIN DNAJ WITH TETRATRICOPEPTIDE REPEAT-CONTAINING PROTEIN"/>
    <property type="match status" value="1"/>
</dbReference>
<evidence type="ECO:0000313" key="3">
    <source>
        <dbReference type="Proteomes" id="UP000504603"/>
    </source>
</evidence>
<dbReference type="OrthoDB" id="10250354at2759"/>
<dbReference type="KEGG" id="mcha:111021299"/>
<feature type="region of interest" description="Disordered" evidence="1">
    <location>
        <begin position="136"/>
        <end position="159"/>
    </location>
</feature>
<dbReference type="PRINTS" id="PR00625">
    <property type="entry name" value="JDOMAIN"/>
</dbReference>
<dbReference type="SUPFAM" id="SSF46565">
    <property type="entry name" value="Chaperone J-domain"/>
    <property type="match status" value="1"/>
</dbReference>
<feature type="compositionally biased region" description="Polar residues" evidence="1">
    <location>
        <begin position="619"/>
        <end position="628"/>
    </location>
</feature>